<dbReference type="InterPro" id="IPR002197">
    <property type="entry name" value="HTH_Fis"/>
</dbReference>
<dbReference type="CDD" id="cd00009">
    <property type="entry name" value="AAA"/>
    <property type="match status" value="1"/>
</dbReference>
<dbReference type="PROSITE" id="PS50112">
    <property type="entry name" value="PAS"/>
    <property type="match status" value="1"/>
</dbReference>
<dbReference type="Gene3D" id="1.10.10.60">
    <property type="entry name" value="Homeodomain-like"/>
    <property type="match status" value="1"/>
</dbReference>
<evidence type="ECO:0000313" key="8">
    <source>
        <dbReference type="EMBL" id="MBO7742573.1"/>
    </source>
</evidence>
<reference evidence="8 9" key="1">
    <citation type="submission" date="2021-03" db="EMBL/GenBank/DDBJ databases">
        <title>Paenibacillus artemisicola MWE-103 whole genome sequence.</title>
        <authorList>
            <person name="Ham Y.J."/>
        </authorList>
    </citation>
    <scope>NUCLEOTIDE SEQUENCE [LARGE SCALE GENOMIC DNA]</scope>
    <source>
        <strain evidence="8 9">MWE-103</strain>
    </source>
</reference>
<keyword evidence="2" id="KW-0067">ATP-binding</keyword>
<keyword evidence="1" id="KW-0547">Nucleotide-binding</keyword>
<dbReference type="InterPro" id="IPR000014">
    <property type="entry name" value="PAS"/>
</dbReference>
<dbReference type="PROSITE" id="PS50113">
    <property type="entry name" value="PAC"/>
    <property type="match status" value="1"/>
</dbReference>
<dbReference type="SMART" id="SM00091">
    <property type="entry name" value="PAS"/>
    <property type="match status" value="1"/>
</dbReference>
<dbReference type="InterPro" id="IPR002078">
    <property type="entry name" value="Sigma_54_int"/>
</dbReference>
<dbReference type="SUPFAM" id="SSF55785">
    <property type="entry name" value="PYP-like sensor domain (PAS domain)"/>
    <property type="match status" value="1"/>
</dbReference>
<dbReference type="SMART" id="SM00382">
    <property type="entry name" value="AAA"/>
    <property type="match status" value="1"/>
</dbReference>
<organism evidence="8 9">
    <name type="scientific">Paenibacillus artemisiicola</name>
    <dbReference type="NCBI Taxonomy" id="1172618"/>
    <lineage>
        <taxon>Bacteria</taxon>
        <taxon>Bacillati</taxon>
        <taxon>Bacillota</taxon>
        <taxon>Bacilli</taxon>
        <taxon>Bacillales</taxon>
        <taxon>Paenibacillaceae</taxon>
        <taxon>Paenibacillus</taxon>
    </lineage>
</organism>
<evidence type="ECO:0000313" key="9">
    <source>
        <dbReference type="Proteomes" id="UP000670947"/>
    </source>
</evidence>
<dbReference type="InterPro" id="IPR003593">
    <property type="entry name" value="AAA+_ATPase"/>
</dbReference>
<dbReference type="RefSeq" id="WP_208845562.1">
    <property type="nucleotide sequence ID" value="NZ_JAGGDJ010000001.1"/>
</dbReference>
<keyword evidence="3" id="KW-0805">Transcription regulation</keyword>
<dbReference type="Proteomes" id="UP000670947">
    <property type="component" value="Unassembled WGS sequence"/>
</dbReference>
<evidence type="ECO:0000256" key="3">
    <source>
        <dbReference type="ARBA" id="ARBA00023015"/>
    </source>
</evidence>
<dbReference type="Gene3D" id="1.10.8.60">
    <property type="match status" value="1"/>
</dbReference>
<comment type="caution">
    <text evidence="8">The sequence shown here is derived from an EMBL/GenBank/DDBJ whole genome shotgun (WGS) entry which is preliminary data.</text>
</comment>
<dbReference type="SUPFAM" id="SSF46689">
    <property type="entry name" value="Homeodomain-like"/>
    <property type="match status" value="1"/>
</dbReference>
<dbReference type="Pfam" id="PF02954">
    <property type="entry name" value="HTH_8"/>
    <property type="match status" value="1"/>
</dbReference>
<evidence type="ECO:0000259" key="7">
    <source>
        <dbReference type="PROSITE" id="PS50113"/>
    </source>
</evidence>
<feature type="domain" description="Sigma-54 factor interaction" evidence="5">
    <location>
        <begin position="275"/>
        <end position="504"/>
    </location>
</feature>
<dbReference type="Gene3D" id="3.30.450.20">
    <property type="entry name" value="PAS domain"/>
    <property type="match status" value="1"/>
</dbReference>
<feature type="domain" description="PAS" evidence="6">
    <location>
        <begin position="139"/>
        <end position="193"/>
    </location>
</feature>
<dbReference type="NCBIfam" id="TIGR00229">
    <property type="entry name" value="sensory_box"/>
    <property type="match status" value="1"/>
</dbReference>
<evidence type="ECO:0000256" key="4">
    <source>
        <dbReference type="ARBA" id="ARBA00023163"/>
    </source>
</evidence>
<dbReference type="InterPro" id="IPR027417">
    <property type="entry name" value="P-loop_NTPase"/>
</dbReference>
<proteinExistence type="predicted"/>
<dbReference type="PROSITE" id="PS50045">
    <property type="entry name" value="SIGMA54_INTERACT_4"/>
    <property type="match status" value="1"/>
</dbReference>
<dbReference type="InterPro" id="IPR009057">
    <property type="entry name" value="Homeodomain-like_sf"/>
</dbReference>
<evidence type="ECO:0000256" key="1">
    <source>
        <dbReference type="ARBA" id="ARBA00022741"/>
    </source>
</evidence>
<dbReference type="InterPro" id="IPR025662">
    <property type="entry name" value="Sigma_54_int_dom_ATP-bd_1"/>
</dbReference>
<dbReference type="PANTHER" id="PTHR32071">
    <property type="entry name" value="TRANSCRIPTIONAL REGULATORY PROTEIN"/>
    <property type="match status" value="1"/>
</dbReference>
<dbReference type="Pfam" id="PF08448">
    <property type="entry name" value="PAS_4"/>
    <property type="match status" value="1"/>
</dbReference>
<feature type="domain" description="PAC" evidence="7">
    <location>
        <begin position="200"/>
        <end position="256"/>
    </location>
</feature>
<evidence type="ECO:0000259" key="5">
    <source>
        <dbReference type="PROSITE" id="PS50045"/>
    </source>
</evidence>
<dbReference type="InterPro" id="IPR013656">
    <property type="entry name" value="PAS_4"/>
</dbReference>
<dbReference type="PRINTS" id="PR01590">
    <property type="entry name" value="HTHFIS"/>
</dbReference>
<dbReference type="EMBL" id="JAGGDJ010000001">
    <property type="protein sequence ID" value="MBO7742573.1"/>
    <property type="molecule type" value="Genomic_DNA"/>
</dbReference>
<sequence length="609" mass="65328">MFNVEQLSLQESLTAAGPVATLGELLPLLKRGEAVVVPDGTDGGTRAALLLPRDAAFLETAFSGRPAEPAASLLADSPYLSRIVRLEPGQSAADAVAALEAEPTGGGRPLLVRRPDGSWAGYIEPDALLAFALAERRRWQAYFATLSDTVTDAVTVVDRNGEVICWNPAAEDIYDLPRADIVGRRIGEHFETETLMVLKILDEGRLIRNAYHRPREGTHVLISASPVRGPEGEIIGGIAAEQDITQLVKLNEQLTSAHTFSHQHKAADPGLFSFAKGRGLALGRVMQWAKKVAAADTPVLLLGESGTGKEQLAQIIHGYSPRAKEAFLTASCGIVPAGLLETELFGFRGGAFTGSEGGQPGLLEQAKEGTLFINEIDRMPPELQAKLYGYLSRETFRRLGDSRPIAARARIVAASTADLDALVREGGFRADLYYALNVVSVALPPLRERREDIPAMLQMYLKQFSLQYQKPLPALSPEVMLAFANYDWPGNILELRNVVERCVILCDGDLIAMEQLPPALQARQPSLEAEPAAVADPGPPPVVGAAADAADGIADAELKPLKASAGPSEELRLIRDALARTAGNKSAAAKRLGISRGTLYNKLKELGLE</sequence>
<name>A0ABS3W2P3_9BACL</name>
<protein>
    <submittedName>
        <fullName evidence="8">Sigma 54-interacting transcriptional regulator</fullName>
    </submittedName>
</protein>
<dbReference type="Pfam" id="PF00158">
    <property type="entry name" value="Sigma54_activat"/>
    <property type="match status" value="1"/>
</dbReference>
<dbReference type="PROSITE" id="PS00675">
    <property type="entry name" value="SIGMA54_INTERACT_1"/>
    <property type="match status" value="1"/>
</dbReference>
<dbReference type="Gene3D" id="3.40.50.300">
    <property type="entry name" value="P-loop containing nucleotide triphosphate hydrolases"/>
    <property type="match status" value="1"/>
</dbReference>
<dbReference type="SUPFAM" id="SSF52540">
    <property type="entry name" value="P-loop containing nucleoside triphosphate hydrolases"/>
    <property type="match status" value="1"/>
</dbReference>
<dbReference type="InterPro" id="IPR035965">
    <property type="entry name" value="PAS-like_dom_sf"/>
</dbReference>
<evidence type="ECO:0000259" key="6">
    <source>
        <dbReference type="PROSITE" id="PS50112"/>
    </source>
</evidence>
<keyword evidence="9" id="KW-1185">Reference proteome</keyword>
<dbReference type="InterPro" id="IPR058031">
    <property type="entry name" value="AAA_lid_NorR"/>
</dbReference>
<gene>
    <name evidence="8" type="ORF">I8J29_00095</name>
</gene>
<keyword evidence="4" id="KW-0804">Transcription</keyword>
<evidence type="ECO:0000256" key="2">
    <source>
        <dbReference type="ARBA" id="ARBA00022840"/>
    </source>
</evidence>
<dbReference type="InterPro" id="IPR000700">
    <property type="entry name" value="PAS-assoc_C"/>
</dbReference>
<accession>A0ABS3W2P3</accession>
<dbReference type="Pfam" id="PF25601">
    <property type="entry name" value="AAA_lid_14"/>
    <property type="match status" value="1"/>
</dbReference>
<dbReference type="CDD" id="cd00130">
    <property type="entry name" value="PAS"/>
    <property type="match status" value="1"/>
</dbReference>